<dbReference type="EMBL" id="CP000559">
    <property type="protein sequence ID" value="ABN07633.1"/>
    <property type="molecule type" value="Genomic_DNA"/>
</dbReference>
<gene>
    <name evidence="3" type="ordered locus">Mlab_1468</name>
</gene>
<name>A2STH7_METLZ</name>
<dbReference type="OrthoDB" id="136775at2157"/>
<evidence type="ECO:0000256" key="1">
    <source>
        <dbReference type="SAM" id="MobiDB-lite"/>
    </source>
</evidence>
<dbReference type="SUPFAM" id="SSF51126">
    <property type="entry name" value="Pectin lyase-like"/>
    <property type="match status" value="1"/>
</dbReference>
<dbReference type="InterPro" id="IPR012859">
    <property type="entry name" value="Pilin_N_archaeal"/>
</dbReference>
<dbReference type="GeneID" id="4794960"/>
<evidence type="ECO:0000313" key="3">
    <source>
        <dbReference type="EMBL" id="ABN07633.1"/>
    </source>
</evidence>
<dbReference type="AlphaFoldDB" id="A2STH7"/>
<proteinExistence type="predicted"/>
<dbReference type="Pfam" id="PF07790">
    <property type="entry name" value="Pilin_N"/>
    <property type="match status" value="1"/>
</dbReference>
<feature type="domain" description="Archaeal Type IV pilin N-terminal" evidence="2">
    <location>
        <begin position="6"/>
        <end position="74"/>
    </location>
</feature>
<organism evidence="3 4">
    <name type="scientific">Methanocorpusculum labreanum (strain ATCC 43576 / DSM 4855 / Z)</name>
    <dbReference type="NCBI Taxonomy" id="410358"/>
    <lineage>
        <taxon>Archaea</taxon>
        <taxon>Methanobacteriati</taxon>
        <taxon>Methanobacteriota</taxon>
        <taxon>Stenosarchaea group</taxon>
        <taxon>Methanomicrobia</taxon>
        <taxon>Methanomicrobiales</taxon>
        <taxon>Methanocorpusculaceae</taxon>
        <taxon>Methanocorpusculum</taxon>
    </lineage>
</organism>
<feature type="region of interest" description="Disordered" evidence="1">
    <location>
        <begin position="131"/>
        <end position="170"/>
    </location>
</feature>
<protein>
    <recommendedName>
        <fullName evidence="2">Archaeal Type IV pilin N-terminal domain-containing protein</fullName>
    </recommendedName>
</protein>
<feature type="compositionally biased region" description="Pro residues" evidence="1">
    <location>
        <begin position="147"/>
        <end position="170"/>
    </location>
</feature>
<dbReference type="STRING" id="410358.Mlab_1468"/>
<reference evidence="3 4" key="1">
    <citation type="journal article" date="2009" name="Stand. Genomic Sci.">
        <title>Complete genome sequence of Methanocorpusculum labreanum type strain Z.</title>
        <authorList>
            <person name="Anderson I.J."/>
            <person name="Sieprawska-Lupa M."/>
            <person name="Goltsman E."/>
            <person name="Lapidus A."/>
            <person name="Copeland A."/>
            <person name="Glavina Del Rio T."/>
            <person name="Tice H."/>
            <person name="Dalin E."/>
            <person name="Barry K."/>
            <person name="Pitluck S."/>
            <person name="Hauser L."/>
            <person name="Land M."/>
            <person name="Lucas S."/>
            <person name="Richardson P."/>
            <person name="Whitman W.B."/>
            <person name="Kyrpides N.C."/>
        </authorList>
    </citation>
    <scope>NUCLEOTIDE SEQUENCE [LARGE SCALE GENOMIC DNA]</scope>
    <source>
        <strain evidence="4">ATCC 43576 / DSM 4855 / Z</strain>
    </source>
</reference>
<evidence type="ECO:0000313" key="4">
    <source>
        <dbReference type="Proteomes" id="UP000000365"/>
    </source>
</evidence>
<dbReference type="KEGG" id="mla:Mlab_1468"/>
<dbReference type="Proteomes" id="UP000000365">
    <property type="component" value="Chromosome"/>
</dbReference>
<dbReference type="InterPro" id="IPR011050">
    <property type="entry name" value="Pectin_lyase_fold/virulence"/>
</dbReference>
<dbReference type="HOGENOM" id="CLU_520351_0_0_2"/>
<sequence>MKNEFGVSSVVGVVLLLLLVVLAASVIGLTLSAATQNAVESTPNVQFIPSVDPQMLYHGGGDVLYKDRLKLYANGVDITDTVSIDSMTTWTEWRTGQAIELPDDYYVANLTIIALDTLGRDQLLYRGSGVAVTPLPTPTTTSTPTVTPTPTPTTPTPTVTPTPTPEPTPNPYYTVGSDHADGFATVGELVESLNNWSNALYGADVALTYGGNQIGFFGAVPIGREPILITEGMGTVTLITYGGTGTLTEVPFTRAPGYEGELLVISSDAELVTAGANLKLDGMGHGAAPLLSVTSSGSLDVHGHITLINNTNPAGNGGALHNEGSVYVSTGLIIYNNTANNGGGIYNIGAITLSSDNIIRDNVALEKGGGIYNAGLSGVSIKGPITNNSAKYGGGIYNDGTMTTTGTISGNSASISGGGVYNAGTYTFSWTSTVSDNQAQYGGGIYNEGTIPFFGGAISGNTATINGGGLFNSGSYTMGGNSIAGNTAGNIGNQVYATIDSTNSIPTWIITLKKHGNSYYYAD</sequence>
<dbReference type="RefSeq" id="WP_011833836.1">
    <property type="nucleotide sequence ID" value="NC_008942.1"/>
</dbReference>
<evidence type="ECO:0000259" key="2">
    <source>
        <dbReference type="Pfam" id="PF07790"/>
    </source>
</evidence>
<accession>A2STH7</accession>
<feature type="compositionally biased region" description="Low complexity" evidence="1">
    <location>
        <begin position="132"/>
        <end position="146"/>
    </location>
</feature>
<dbReference type="eggNOG" id="arCOG09729">
    <property type="taxonomic scope" value="Archaea"/>
</dbReference>
<keyword evidence="4" id="KW-1185">Reference proteome</keyword>